<dbReference type="Proteomes" id="UP000644441">
    <property type="component" value="Unassembled WGS sequence"/>
</dbReference>
<feature type="transmembrane region" description="Helical" evidence="1">
    <location>
        <begin position="41"/>
        <end position="65"/>
    </location>
</feature>
<gene>
    <name evidence="2" type="ORF">ISO4_02174</name>
</gene>
<keyword evidence="3" id="KW-1185">Reference proteome</keyword>
<sequence length="136" mass="13927">MPWKSLKHALLFNAVGTALLGALLIVDGGIIAGLLGAHAGAIPPLVCTVAGVVCLLFAADLAFVGTRKPIPQGLAKLLTLADAAFVVALPVAMIVAAPLLSSLGQFLLADLALLTAFLIWCQWRGLRQPQPAPASS</sequence>
<feature type="transmembrane region" description="Helical" evidence="1">
    <location>
        <begin position="77"/>
        <end position="97"/>
    </location>
</feature>
<keyword evidence="1" id="KW-0812">Transmembrane</keyword>
<name>A0ABS0AIZ0_9GAMM</name>
<reference evidence="2 3" key="1">
    <citation type="submission" date="2012-09" db="EMBL/GenBank/DDBJ databases">
        <title>Genome Sequence of alkane-degrading Bacterium Alcanivorax venustensis ISO4.</title>
        <authorList>
            <person name="Lai Q."/>
            <person name="Shao Z."/>
        </authorList>
    </citation>
    <scope>NUCLEOTIDE SEQUENCE [LARGE SCALE GENOMIC DNA]</scope>
    <source>
        <strain evidence="2 3">ISO4</strain>
    </source>
</reference>
<evidence type="ECO:0000313" key="2">
    <source>
        <dbReference type="EMBL" id="MBF5053572.1"/>
    </source>
</evidence>
<evidence type="ECO:0000313" key="3">
    <source>
        <dbReference type="Proteomes" id="UP000644441"/>
    </source>
</evidence>
<keyword evidence="1" id="KW-1133">Transmembrane helix</keyword>
<comment type="caution">
    <text evidence="2">The sequence shown here is derived from an EMBL/GenBank/DDBJ whole genome shotgun (WGS) entry which is preliminary data.</text>
</comment>
<organism evidence="2 3">
    <name type="scientific">Alloalcanivorax venustensis ISO4</name>
    <dbReference type="NCBI Taxonomy" id="1177184"/>
    <lineage>
        <taxon>Bacteria</taxon>
        <taxon>Pseudomonadati</taxon>
        <taxon>Pseudomonadota</taxon>
        <taxon>Gammaproteobacteria</taxon>
        <taxon>Oceanospirillales</taxon>
        <taxon>Alcanivoracaceae</taxon>
        <taxon>Alloalcanivorax</taxon>
    </lineage>
</organism>
<evidence type="ECO:0000256" key="1">
    <source>
        <dbReference type="SAM" id="Phobius"/>
    </source>
</evidence>
<protein>
    <submittedName>
        <fullName evidence="2">Uncharacterized protein</fullName>
    </submittedName>
</protein>
<feature type="transmembrane region" description="Helical" evidence="1">
    <location>
        <begin position="12"/>
        <end position="35"/>
    </location>
</feature>
<accession>A0ABS0AIZ0</accession>
<feature type="transmembrane region" description="Helical" evidence="1">
    <location>
        <begin position="103"/>
        <end position="121"/>
    </location>
</feature>
<keyword evidence="1" id="KW-0472">Membrane</keyword>
<dbReference type="EMBL" id="ARXR01000018">
    <property type="protein sequence ID" value="MBF5053572.1"/>
    <property type="molecule type" value="Genomic_DNA"/>
</dbReference>
<proteinExistence type="predicted"/>
<dbReference type="RefSeq" id="WP_194856250.1">
    <property type="nucleotide sequence ID" value="NZ_ARXR01000018.1"/>
</dbReference>